<dbReference type="Gene3D" id="1.10.287.110">
    <property type="entry name" value="DnaJ domain"/>
    <property type="match status" value="1"/>
</dbReference>
<dbReference type="InterPro" id="IPR001623">
    <property type="entry name" value="DnaJ_domain"/>
</dbReference>
<reference evidence="3" key="1">
    <citation type="submission" date="2021-01" db="EMBL/GenBank/DDBJ databases">
        <authorList>
            <person name="Corre E."/>
            <person name="Pelletier E."/>
            <person name="Niang G."/>
            <person name="Scheremetjew M."/>
            <person name="Finn R."/>
            <person name="Kale V."/>
            <person name="Holt S."/>
            <person name="Cochrane G."/>
            <person name="Meng A."/>
            <person name="Brown T."/>
            <person name="Cohen L."/>
        </authorList>
    </citation>
    <scope>NUCLEOTIDE SEQUENCE</scope>
    <source>
        <strain evidence="3">ECT3854</strain>
    </source>
</reference>
<dbReference type="Pfam" id="PF14308">
    <property type="entry name" value="DnaJ-X"/>
    <property type="match status" value="1"/>
</dbReference>
<dbReference type="Pfam" id="PF00226">
    <property type="entry name" value="DnaJ"/>
    <property type="match status" value="1"/>
</dbReference>
<dbReference type="SUPFAM" id="SSF46565">
    <property type="entry name" value="Chaperone J-domain"/>
    <property type="match status" value="1"/>
</dbReference>
<gene>
    <name evidence="3" type="ORF">CTEN0397_LOCUS8373</name>
</gene>
<evidence type="ECO:0000313" key="3">
    <source>
        <dbReference type="EMBL" id="CAD8937314.1"/>
    </source>
</evidence>
<dbReference type="AlphaFoldDB" id="A0A7S1D5W3"/>
<protein>
    <recommendedName>
        <fullName evidence="2">J domain-containing protein</fullName>
    </recommendedName>
</protein>
<feature type="compositionally biased region" description="Low complexity" evidence="1">
    <location>
        <begin position="25"/>
        <end position="38"/>
    </location>
</feature>
<evidence type="ECO:0000256" key="1">
    <source>
        <dbReference type="SAM" id="MobiDB-lite"/>
    </source>
</evidence>
<dbReference type="CDD" id="cd06257">
    <property type="entry name" value="DnaJ"/>
    <property type="match status" value="1"/>
</dbReference>
<dbReference type="PANTHER" id="PTHR44094">
    <property type="entry name" value="DNAJ HEAT SHOCK N-TERMINAL DOMAIN-CONTAINING PROTEIN"/>
    <property type="match status" value="1"/>
</dbReference>
<name>A0A7S1D5W3_CYCTE</name>
<sequence>MSNNTEPVYRPHEGNVGASGNDSEQQLQQQQQQQQQQLNSEVEEGREVMDSLFSTRKPKDGWAGLSSGLKSVAKGTVAGVASLIAQPVMGAQQEGAKGFVKGLGTGVLSAVALPVMGVGVGVYQVARGMANSGEAIRNSKAGMVWNKEKREWYFYFLEKEMQEILELEAEREGKNKPEEGTPIRDERRVKDPEYYDLLKVSTNATQSEIKKAYYKEARKVHPDKNPDDPEAADKFQKLGHAYQVLSNEESRQNYDKNGKSENTADEANQQIDPLVFFAVMFGSHLVEPYVGELWIANTADALMKDAMDQSQTDTVEEEASEVFAQKAKEASVEAELKQRKREVKCAMNILERITPFLEEKQTKDEFIASCQEEAMNIVKGSFGDVFCTTIGFALEVESEEFLGFKNSLLGMEGHVARTRKNMKNIDNNMKILGAGVNAMRTGRQAFKEVETVSKNMEEGQEMDAKQAAAMTETMEKSLPAILELAWAINVRDITKTLKIACAKLFADATVQMEGRIKRAEAVRILGREFFSIGKISGKSNKTKIDTEDIKARAAVAAMTTMAKAQGQEVSEADTEEMIKQAKTMSMEAKMHQEGDEKQPKETS</sequence>
<dbReference type="EMBL" id="HBFW01013154">
    <property type="protein sequence ID" value="CAD8937314.1"/>
    <property type="molecule type" value="Transcribed_RNA"/>
</dbReference>
<dbReference type="PROSITE" id="PS00636">
    <property type="entry name" value="DNAJ_1"/>
    <property type="match status" value="1"/>
</dbReference>
<evidence type="ECO:0000259" key="2">
    <source>
        <dbReference type="PROSITE" id="PS50076"/>
    </source>
</evidence>
<organism evidence="3">
    <name type="scientific">Cyclophora tenuis</name>
    <name type="common">Marine diatom</name>
    <dbReference type="NCBI Taxonomy" id="216820"/>
    <lineage>
        <taxon>Eukaryota</taxon>
        <taxon>Sar</taxon>
        <taxon>Stramenopiles</taxon>
        <taxon>Ochrophyta</taxon>
        <taxon>Bacillariophyta</taxon>
        <taxon>Fragilariophyceae</taxon>
        <taxon>Fragilariophycidae</taxon>
        <taxon>Cyclophorales</taxon>
        <taxon>Cyclophoraceae</taxon>
        <taxon>Cyclophora</taxon>
    </lineage>
</organism>
<dbReference type="PRINTS" id="PR00625">
    <property type="entry name" value="JDOMAIN"/>
</dbReference>
<dbReference type="PROSITE" id="PS50076">
    <property type="entry name" value="DNAJ_2"/>
    <property type="match status" value="1"/>
</dbReference>
<accession>A0A7S1D5W3</accession>
<dbReference type="InterPro" id="IPR036869">
    <property type="entry name" value="J_dom_sf"/>
</dbReference>
<dbReference type="InterPro" id="IPR018253">
    <property type="entry name" value="DnaJ_domain_CS"/>
</dbReference>
<dbReference type="InterPro" id="IPR052423">
    <property type="entry name" value="EMIR"/>
</dbReference>
<dbReference type="PANTHER" id="PTHR44094:SF8">
    <property type="entry name" value="DNAJ HEAT SHOCK N-TERMINAL DOMAIN-CONTAINING PROTEIN-RELATED"/>
    <property type="match status" value="1"/>
</dbReference>
<proteinExistence type="predicted"/>
<feature type="region of interest" description="Disordered" evidence="1">
    <location>
        <begin position="1"/>
        <end position="48"/>
    </location>
</feature>
<feature type="domain" description="J" evidence="2">
    <location>
        <begin position="193"/>
        <end position="258"/>
    </location>
</feature>
<dbReference type="InterPro" id="IPR026894">
    <property type="entry name" value="DnaJ_X"/>
</dbReference>
<dbReference type="SMART" id="SM00271">
    <property type="entry name" value="DnaJ"/>
    <property type="match status" value="1"/>
</dbReference>